<gene>
    <name evidence="2" type="ORF">BU14_0287s0004</name>
</gene>
<evidence type="ECO:0000313" key="2">
    <source>
        <dbReference type="EMBL" id="OSX74485.1"/>
    </source>
</evidence>
<evidence type="ECO:0000313" key="3">
    <source>
        <dbReference type="Proteomes" id="UP000218209"/>
    </source>
</evidence>
<evidence type="ECO:0000256" key="1">
    <source>
        <dbReference type="SAM" id="MobiDB-lite"/>
    </source>
</evidence>
<name>A0A1X6P139_PORUM</name>
<sequence length="371" mass="37472">MPGTTVRVRDTSRVSDAGGHTRKVTSGNPRSAASSPVPAPLASPRPVRPSKPRPPSPPPGSANGGEPELLLLPAAPSPSPARPTTADGCVRPPAVQPTAGTSADDGGLTTAEEGNATGATSPVGAPPTWTGTASSRGGGAEPPPADALAAAGTPSLPRTAGDGRALPPARPVGAAAGRPPPPPPVPQPKQAAKPQPIATRCGSNAAHAEAHAGAPPHGPLSHSSRRPQHARASTRSPWCAVAHSCSPRDAPRRPTRTAATSTAHSAAGVGAEPPGTHRGRRDSAGRSHTRAGRKESRRPGRQPLRPWQRPAPPLPRGSAPSTTLRSTGRSHPGRQPPLSSSWLPAGCHPSHGCYRPRTVASAEEYGATTQS</sequence>
<organism evidence="2 3">
    <name type="scientific">Porphyra umbilicalis</name>
    <name type="common">Purple laver</name>
    <name type="synonym">Red alga</name>
    <dbReference type="NCBI Taxonomy" id="2786"/>
    <lineage>
        <taxon>Eukaryota</taxon>
        <taxon>Rhodophyta</taxon>
        <taxon>Bangiophyceae</taxon>
        <taxon>Bangiales</taxon>
        <taxon>Bangiaceae</taxon>
        <taxon>Porphyra</taxon>
    </lineage>
</organism>
<reference evidence="2 3" key="1">
    <citation type="submission" date="2017-03" db="EMBL/GenBank/DDBJ databases">
        <title>WGS assembly of Porphyra umbilicalis.</title>
        <authorList>
            <person name="Brawley S.H."/>
            <person name="Blouin N.A."/>
            <person name="Ficko-Blean E."/>
            <person name="Wheeler G.L."/>
            <person name="Lohr M."/>
            <person name="Goodson H.V."/>
            <person name="Jenkins J.W."/>
            <person name="Blaby-Haas C.E."/>
            <person name="Helliwell K.E."/>
            <person name="Chan C."/>
            <person name="Marriage T."/>
            <person name="Bhattacharya D."/>
            <person name="Klein A.S."/>
            <person name="Badis Y."/>
            <person name="Brodie J."/>
            <person name="Cao Y."/>
            <person name="Collen J."/>
            <person name="Dittami S.M."/>
            <person name="Gachon C.M."/>
            <person name="Green B.R."/>
            <person name="Karpowicz S."/>
            <person name="Kim J.W."/>
            <person name="Kudahl U."/>
            <person name="Lin S."/>
            <person name="Michel G."/>
            <person name="Mittag M."/>
            <person name="Olson B.J."/>
            <person name="Pangilinan J."/>
            <person name="Peng Y."/>
            <person name="Qiu H."/>
            <person name="Shu S."/>
            <person name="Singer J.T."/>
            <person name="Smith A.G."/>
            <person name="Sprecher B.N."/>
            <person name="Wagner V."/>
            <person name="Wang W."/>
            <person name="Wang Z.-Y."/>
            <person name="Yan J."/>
            <person name="Yarish C."/>
            <person name="Zoeuner-Riek S."/>
            <person name="Zhuang Y."/>
            <person name="Zou Y."/>
            <person name="Lindquist E.A."/>
            <person name="Grimwood J."/>
            <person name="Barry K."/>
            <person name="Rokhsar D.S."/>
            <person name="Schmutz J."/>
            <person name="Stiller J.W."/>
            <person name="Grossman A.R."/>
            <person name="Prochnik S.E."/>
        </authorList>
    </citation>
    <scope>NUCLEOTIDE SEQUENCE [LARGE SCALE GENOMIC DNA]</scope>
    <source>
        <strain evidence="2">4086291</strain>
    </source>
</reference>
<feature type="compositionally biased region" description="Polar residues" evidence="1">
    <location>
        <begin position="319"/>
        <end position="329"/>
    </location>
</feature>
<feature type="compositionally biased region" description="Low complexity" evidence="1">
    <location>
        <begin position="256"/>
        <end position="267"/>
    </location>
</feature>
<dbReference type="AlphaFoldDB" id="A0A1X6P139"/>
<dbReference type="EMBL" id="KV918945">
    <property type="protein sequence ID" value="OSX74485.1"/>
    <property type="molecule type" value="Genomic_DNA"/>
</dbReference>
<dbReference type="Proteomes" id="UP000218209">
    <property type="component" value="Unassembled WGS sequence"/>
</dbReference>
<feature type="compositionally biased region" description="Low complexity" evidence="1">
    <location>
        <begin position="205"/>
        <end position="215"/>
    </location>
</feature>
<protein>
    <submittedName>
        <fullName evidence="2">Uncharacterized protein</fullName>
    </submittedName>
</protein>
<accession>A0A1X6P139</accession>
<feature type="compositionally biased region" description="Pro residues" evidence="1">
    <location>
        <begin position="37"/>
        <end position="60"/>
    </location>
</feature>
<keyword evidence="3" id="KW-1185">Reference proteome</keyword>
<feature type="non-terminal residue" evidence="2">
    <location>
        <position position="371"/>
    </location>
</feature>
<proteinExistence type="predicted"/>
<feature type="compositionally biased region" description="Low complexity" evidence="1">
    <location>
        <begin position="106"/>
        <end position="120"/>
    </location>
</feature>
<feature type="region of interest" description="Disordered" evidence="1">
    <location>
        <begin position="1"/>
        <end position="355"/>
    </location>
</feature>
<feature type="compositionally biased region" description="Pro residues" evidence="1">
    <location>
        <begin position="178"/>
        <end position="187"/>
    </location>
</feature>